<organism evidence="2 3">
    <name type="scientific">Rhinopomastus cyanomelas</name>
    <name type="common">Common scimitarbill</name>
    <dbReference type="NCBI Taxonomy" id="113115"/>
    <lineage>
        <taxon>Eukaryota</taxon>
        <taxon>Metazoa</taxon>
        <taxon>Chordata</taxon>
        <taxon>Craniata</taxon>
        <taxon>Vertebrata</taxon>
        <taxon>Euteleostomi</taxon>
        <taxon>Archelosauria</taxon>
        <taxon>Archosauria</taxon>
        <taxon>Dinosauria</taxon>
        <taxon>Saurischia</taxon>
        <taxon>Theropoda</taxon>
        <taxon>Coelurosauria</taxon>
        <taxon>Aves</taxon>
        <taxon>Neognathae</taxon>
        <taxon>Neoaves</taxon>
        <taxon>Telluraves</taxon>
        <taxon>Coraciimorphae</taxon>
        <taxon>Bucerotiformes</taxon>
        <taxon>Rhinopomastidae</taxon>
        <taxon>Rhinopomastus</taxon>
    </lineage>
</organism>
<feature type="compositionally biased region" description="Low complexity" evidence="1">
    <location>
        <begin position="77"/>
        <end position="92"/>
    </location>
</feature>
<feature type="region of interest" description="Disordered" evidence="1">
    <location>
        <begin position="28"/>
        <end position="92"/>
    </location>
</feature>
<evidence type="ECO:0000256" key="1">
    <source>
        <dbReference type="SAM" id="MobiDB-lite"/>
    </source>
</evidence>
<feature type="non-terminal residue" evidence="2">
    <location>
        <position position="1"/>
    </location>
</feature>
<feature type="non-terminal residue" evidence="2">
    <location>
        <position position="167"/>
    </location>
</feature>
<reference evidence="2 3" key="1">
    <citation type="submission" date="2019-09" db="EMBL/GenBank/DDBJ databases">
        <title>Bird 10,000 Genomes (B10K) Project - Family phase.</title>
        <authorList>
            <person name="Zhang G."/>
        </authorList>
    </citation>
    <scope>NUCLEOTIDE SEQUENCE [LARGE SCALE GENOMIC DNA]</scope>
    <source>
        <strain evidence="2">B10K-DU-002-35</strain>
        <tissue evidence="2">Muscle</tissue>
    </source>
</reference>
<evidence type="ECO:0000313" key="3">
    <source>
        <dbReference type="Proteomes" id="UP000565785"/>
    </source>
</evidence>
<dbReference type="OrthoDB" id="9950769at2759"/>
<gene>
    <name evidence="2" type="primary">Hemgn</name>
    <name evidence="2" type="ORF">RHICYA_R07165</name>
</gene>
<dbReference type="Proteomes" id="UP000565785">
    <property type="component" value="Unassembled WGS sequence"/>
</dbReference>
<dbReference type="EMBL" id="VXBP01009029">
    <property type="protein sequence ID" value="NXO03144.1"/>
    <property type="molecule type" value="Genomic_DNA"/>
</dbReference>
<proteinExistence type="predicted"/>
<dbReference type="AlphaFoldDB" id="A0A7L1NW81"/>
<sequence>ITHRLRDRELLRKRKAEAQEKDSIQWVLREQEKNKRQRRGRGRGGRRGRGHQLVVEPSLEPEPEPNLQPDSRKKADPAPAEAAPTEPALAETALPELVNQEEPPMLTIQDLVSGMQPGVVEGQLAAKSQDPTGEEEVLKPEADIPEALTTPLEYDHQDSEYHTHVLF</sequence>
<keyword evidence="3" id="KW-1185">Reference proteome</keyword>
<comment type="caution">
    <text evidence="2">The sequence shown here is derived from an EMBL/GenBank/DDBJ whole genome shotgun (WGS) entry which is preliminary data.</text>
</comment>
<feature type="region of interest" description="Disordered" evidence="1">
    <location>
        <begin position="125"/>
        <end position="148"/>
    </location>
</feature>
<name>A0A7L1NW81_RHICY</name>
<protein>
    <submittedName>
        <fullName evidence="2">HEMGN protein</fullName>
    </submittedName>
</protein>
<evidence type="ECO:0000313" key="2">
    <source>
        <dbReference type="EMBL" id="NXO03144.1"/>
    </source>
</evidence>
<accession>A0A7L1NW81</accession>
<feature type="compositionally biased region" description="Basic residues" evidence="1">
    <location>
        <begin position="35"/>
        <end position="50"/>
    </location>
</feature>